<evidence type="ECO:0000259" key="1">
    <source>
        <dbReference type="Pfam" id="PF13761"/>
    </source>
</evidence>
<dbReference type="OrthoDB" id="8844917at2"/>
<dbReference type="RefSeq" id="WP_069691012.1">
    <property type="nucleotide sequence ID" value="NZ_CP017147.1"/>
</dbReference>
<name>A0A1D7U376_9HYPH</name>
<accession>A0A1D7U376</accession>
<keyword evidence="3" id="KW-1185">Reference proteome</keyword>
<evidence type="ECO:0000313" key="3">
    <source>
        <dbReference type="Proteomes" id="UP000094969"/>
    </source>
</evidence>
<dbReference type="Pfam" id="PF13761">
    <property type="entry name" value="DUF4166"/>
    <property type="match status" value="1"/>
</dbReference>
<proteinExistence type="predicted"/>
<dbReference type="InterPro" id="IPR025311">
    <property type="entry name" value="DUF4166"/>
</dbReference>
<dbReference type="EMBL" id="CP017147">
    <property type="protein sequence ID" value="AOO81802.1"/>
    <property type="molecule type" value="Genomic_DNA"/>
</dbReference>
<feature type="domain" description="DUF4166" evidence="1">
    <location>
        <begin position="38"/>
        <end position="216"/>
    </location>
</feature>
<sequence length="222" mass="24034">MSAHAHRQTQEPAGHATTPALTDLRFRALLGTRSWSDLPADVQRRFSKRLSGNAAAAYVGRITELRMNRAGRILSQALRLIGAPLPICLDTDVASVVTVTEDATTGGQVWTRLYAKQAGFPQVIHSAKRFSGPTGLEEYIGFGIAMALTLHVEGGTLLFRSAGYNLQLGRFRLPLPAWLSPGALTVSHAETGPGAFAFTLHLAHPLFGELLDQTGHYRDQHS</sequence>
<dbReference type="Proteomes" id="UP000094969">
    <property type="component" value="Chromosome"/>
</dbReference>
<dbReference type="AlphaFoldDB" id="A0A1D7U376"/>
<evidence type="ECO:0000313" key="2">
    <source>
        <dbReference type="EMBL" id="AOO81802.1"/>
    </source>
</evidence>
<reference evidence="2 3" key="1">
    <citation type="journal article" date="2015" name="Antonie Van Leeuwenhoek">
        <title>Bosea vaviloviae sp. nov., a new species of slow-growing rhizobia isolated from nodules of the relict species Vavilovia formosa (Stev.) Fed.</title>
        <authorList>
            <person name="Safronova V.I."/>
            <person name="Kuznetsova I.G."/>
            <person name="Sazanova A.L."/>
            <person name="Kimeklis A.K."/>
            <person name="Belimov A.A."/>
            <person name="Andronov E.E."/>
            <person name="Pinaev A.G."/>
            <person name="Chizhevskaya E.P."/>
            <person name="Pukhaev A.R."/>
            <person name="Popov K.P."/>
            <person name="Willems A."/>
            <person name="Tikhonovich I.A."/>
        </authorList>
    </citation>
    <scope>NUCLEOTIDE SEQUENCE [LARGE SCALE GENOMIC DNA]</scope>
    <source>
        <strain evidence="2 3">Vaf18</strain>
    </source>
</reference>
<protein>
    <recommendedName>
        <fullName evidence="1">DUF4166 domain-containing protein</fullName>
    </recommendedName>
</protein>
<dbReference type="STRING" id="1526658.BHK69_16295"/>
<organism evidence="2 3">
    <name type="scientific">Bosea vaviloviae</name>
    <dbReference type="NCBI Taxonomy" id="1526658"/>
    <lineage>
        <taxon>Bacteria</taxon>
        <taxon>Pseudomonadati</taxon>
        <taxon>Pseudomonadota</taxon>
        <taxon>Alphaproteobacteria</taxon>
        <taxon>Hyphomicrobiales</taxon>
        <taxon>Boseaceae</taxon>
        <taxon>Bosea</taxon>
    </lineage>
</organism>
<dbReference type="KEGG" id="bvv:BHK69_16295"/>
<gene>
    <name evidence="2" type="ORF">BHK69_16295</name>
</gene>